<protein>
    <submittedName>
        <fullName evidence="3">Short-chain dehydrogenase/reductase family protein</fullName>
    </submittedName>
</protein>
<dbReference type="PANTHER" id="PTHR24320">
    <property type="entry name" value="RETINOL DEHYDROGENASE"/>
    <property type="match status" value="1"/>
</dbReference>
<keyword evidence="2" id="KW-0560">Oxidoreductase</keyword>
<organism evidence="3 4">
    <name type="scientific">Mycena venus</name>
    <dbReference type="NCBI Taxonomy" id="2733690"/>
    <lineage>
        <taxon>Eukaryota</taxon>
        <taxon>Fungi</taxon>
        <taxon>Dikarya</taxon>
        <taxon>Basidiomycota</taxon>
        <taxon>Agaricomycotina</taxon>
        <taxon>Agaricomycetes</taxon>
        <taxon>Agaricomycetidae</taxon>
        <taxon>Agaricales</taxon>
        <taxon>Marasmiineae</taxon>
        <taxon>Mycenaceae</taxon>
        <taxon>Mycena</taxon>
    </lineage>
</organism>
<evidence type="ECO:0000256" key="2">
    <source>
        <dbReference type="ARBA" id="ARBA00023002"/>
    </source>
</evidence>
<evidence type="ECO:0000313" key="4">
    <source>
        <dbReference type="Proteomes" id="UP000620124"/>
    </source>
</evidence>
<dbReference type="OrthoDB" id="191139at2759"/>
<dbReference type="InterPro" id="IPR036291">
    <property type="entry name" value="NAD(P)-bd_dom_sf"/>
</dbReference>
<name>A0A8H6Z1W5_9AGAR</name>
<keyword evidence="4" id="KW-1185">Reference proteome</keyword>
<dbReference type="Pfam" id="PF00106">
    <property type="entry name" value="adh_short"/>
    <property type="match status" value="1"/>
</dbReference>
<evidence type="ECO:0000256" key="1">
    <source>
        <dbReference type="ARBA" id="ARBA00006484"/>
    </source>
</evidence>
<proteinExistence type="inferred from homology"/>
<comment type="caution">
    <text evidence="3">The sequence shown here is derived from an EMBL/GenBank/DDBJ whole genome shotgun (WGS) entry which is preliminary data.</text>
</comment>
<reference evidence="3" key="1">
    <citation type="submission" date="2020-05" db="EMBL/GenBank/DDBJ databases">
        <title>Mycena genomes resolve the evolution of fungal bioluminescence.</title>
        <authorList>
            <person name="Tsai I.J."/>
        </authorList>
    </citation>
    <scope>NUCLEOTIDE SEQUENCE</scope>
    <source>
        <strain evidence="3">CCC161011</strain>
    </source>
</reference>
<dbReference type="Gene3D" id="3.40.50.720">
    <property type="entry name" value="NAD(P)-binding Rossmann-like Domain"/>
    <property type="match status" value="1"/>
</dbReference>
<sequence length="357" mass="38831">MSTFTPTTTGEEVATAFAQEIKGKNVLITGTSVNGLGFEAARIIAKYANLVIITGHNAERLKLSEDALKKDIPGANIRTLLLNLASLDAVRKAAEEVNAYPEQIDILINNAASSICRFRLTTDGFEQQIATDHLGPFLFTALILLKILAAQTVSYTPRVVFVASGAHAWSEGVKLDEIEHPNESTYNGMQAYSQSKSANILTARELTRRAGGRIHSYSLSPGGGYRPSAITLSLNTISSCSDKLCSERRGAASIIAAWRHHGGRKAQPERSFSLEDASLRGPPQLLQPHLTHLSTVRATLFTCIFSDNICIYVTDKPGCYLNHSVENNEGVAPHSSDPVRAEKLWELSERLVGVKFL</sequence>
<dbReference type="GO" id="GO:0016491">
    <property type="term" value="F:oxidoreductase activity"/>
    <property type="evidence" value="ECO:0007669"/>
    <property type="project" value="UniProtKB-KW"/>
</dbReference>
<dbReference type="AlphaFoldDB" id="A0A8H6Z1W5"/>
<gene>
    <name evidence="3" type="ORF">MVEN_00212200</name>
</gene>
<dbReference type="PANTHER" id="PTHR24320:SF283">
    <property type="entry name" value="RETINOL DEHYDROGENASE 11"/>
    <property type="match status" value="1"/>
</dbReference>
<comment type="similarity">
    <text evidence="1">Belongs to the short-chain dehydrogenases/reductases (SDR) family.</text>
</comment>
<accession>A0A8H6Z1W5</accession>
<dbReference type="Proteomes" id="UP000620124">
    <property type="component" value="Unassembled WGS sequence"/>
</dbReference>
<dbReference type="EMBL" id="JACAZI010000002">
    <property type="protein sequence ID" value="KAF7368866.1"/>
    <property type="molecule type" value="Genomic_DNA"/>
</dbReference>
<dbReference type="InterPro" id="IPR002347">
    <property type="entry name" value="SDR_fam"/>
</dbReference>
<evidence type="ECO:0000313" key="3">
    <source>
        <dbReference type="EMBL" id="KAF7368866.1"/>
    </source>
</evidence>
<dbReference type="SUPFAM" id="SSF51735">
    <property type="entry name" value="NAD(P)-binding Rossmann-fold domains"/>
    <property type="match status" value="1"/>
</dbReference>